<evidence type="ECO:0000256" key="1">
    <source>
        <dbReference type="SAM" id="Phobius"/>
    </source>
</evidence>
<dbReference type="EMBL" id="JAVHNQ010000004">
    <property type="protein sequence ID" value="KAK6349454.1"/>
    <property type="molecule type" value="Genomic_DNA"/>
</dbReference>
<keyword evidence="4" id="KW-1185">Reference proteome</keyword>
<reference evidence="3 4" key="1">
    <citation type="submission" date="2019-10" db="EMBL/GenBank/DDBJ databases">
        <authorList>
            <person name="Palmer J.M."/>
        </authorList>
    </citation>
    <scope>NUCLEOTIDE SEQUENCE [LARGE SCALE GENOMIC DNA]</scope>
    <source>
        <strain evidence="3 4">TWF696</strain>
    </source>
</reference>
<feature type="transmembrane region" description="Helical" evidence="1">
    <location>
        <begin position="561"/>
        <end position="583"/>
    </location>
</feature>
<dbReference type="GO" id="GO:0016255">
    <property type="term" value="P:attachment of GPI anchor to protein"/>
    <property type="evidence" value="ECO:0007669"/>
    <property type="project" value="InterPro"/>
</dbReference>
<keyword evidence="1" id="KW-1133">Transmembrane helix</keyword>
<dbReference type="PANTHER" id="PTHR12959">
    <property type="entry name" value="GPI TRANSAMIDASE COMPONENT PIG-T-RELATED"/>
    <property type="match status" value="1"/>
</dbReference>
<gene>
    <name evidence="3" type="primary">GPI16</name>
    <name evidence="3" type="ORF">TWF696_005738</name>
</gene>
<accession>A0AAV9UX64</accession>
<keyword evidence="1" id="KW-0472">Membrane</keyword>
<evidence type="ECO:0000313" key="4">
    <source>
        <dbReference type="Proteomes" id="UP001375240"/>
    </source>
</evidence>
<keyword evidence="2" id="KW-0732">Signal</keyword>
<dbReference type="InterPro" id="IPR007245">
    <property type="entry name" value="PIG-T"/>
</dbReference>
<comment type="caution">
    <text evidence="3">The sequence shown here is derived from an EMBL/GenBank/DDBJ whole genome shotgun (WGS) entry which is preliminary data.</text>
</comment>
<dbReference type="PANTHER" id="PTHR12959:SF11">
    <property type="entry name" value="GPI TRANSAMIDASE COMPONENT PIG-T"/>
    <property type="match status" value="1"/>
</dbReference>
<dbReference type="AlphaFoldDB" id="A0AAV9UX64"/>
<proteinExistence type="predicted"/>
<name>A0AAV9UX64_9PEZI</name>
<dbReference type="Pfam" id="PF04113">
    <property type="entry name" value="Gpi16"/>
    <property type="match status" value="1"/>
</dbReference>
<feature type="signal peptide" evidence="2">
    <location>
        <begin position="1"/>
        <end position="41"/>
    </location>
</feature>
<feature type="chain" id="PRO_5043541544" evidence="2">
    <location>
        <begin position="42"/>
        <end position="614"/>
    </location>
</feature>
<keyword evidence="1" id="KW-0812">Transmembrane</keyword>
<sequence length="614" mass="68611">MTPTSLVSRQWLPSSSPPLLQLLSRLLSTLLLFSLAGSTVADTYDETLLLQPLSGQFLLASFNFRSHGPIQAFNKQMFQLFPRSLGQILQYTHTRELHLRFALGRWDSELWGAQPDDGQNAGGTGVELWAWVEADNDVEAEARWTSLNNALSGLFCASLNFIDSTRTIRPVMSFSPTGDYPTTNTTRLFLLHGTLPKEPVCTENLTPFLKLLPCKGKFGISTLLDGHKLFDASFQSMSIDVRPICSATTGECDIEIQQNIDMVLDISRSLQRKDSPVPRPRDQHELICDATKSYGSTEYCYPLDNSFDLPWSLSDLFGKSILGRCPFAVRSDQEVAHVCIAAPKERIVSLPEGSDVTQKTLEDGRRCYTLRDNQPFDVFLPKQEPPTSPHRQEPLLYAERSFTGHGQEHGGVKTVLRNPSTTDAVEVVYLESLPWFMKPYLHTLKAELLPSPPPSAGKDAGKVISELYYRPALDRKRGTQLEAKLVVPPNSVVIMTYDFEKAVLRYTEYPPDANRGFDVASAVITIPPHRRKSDGKFVPATSIRTTSLLLSLPTPDFSMPYNVIIFTSTIMALAFGSIFNLLVRRFVAVDEVQRMNLKATIKGWIGKLSKSKEE</sequence>
<dbReference type="GO" id="GO:0042765">
    <property type="term" value="C:GPI-anchor transamidase complex"/>
    <property type="evidence" value="ECO:0007669"/>
    <property type="project" value="InterPro"/>
</dbReference>
<evidence type="ECO:0000256" key="2">
    <source>
        <dbReference type="SAM" id="SignalP"/>
    </source>
</evidence>
<evidence type="ECO:0000313" key="3">
    <source>
        <dbReference type="EMBL" id="KAK6349454.1"/>
    </source>
</evidence>
<protein>
    <submittedName>
        <fullName evidence="3">Subunit of the glycosylphosphatidylinositol transamidase complex-like protein</fullName>
    </submittedName>
</protein>
<dbReference type="Proteomes" id="UP001375240">
    <property type="component" value="Unassembled WGS sequence"/>
</dbReference>
<organism evidence="3 4">
    <name type="scientific">Orbilia brochopaga</name>
    <dbReference type="NCBI Taxonomy" id="3140254"/>
    <lineage>
        <taxon>Eukaryota</taxon>
        <taxon>Fungi</taxon>
        <taxon>Dikarya</taxon>
        <taxon>Ascomycota</taxon>
        <taxon>Pezizomycotina</taxon>
        <taxon>Orbiliomycetes</taxon>
        <taxon>Orbiliales</taxon>
        <taxon>Orbiliaceae</taxon>
        <taxon>Orbilia</taxon>
    </lineage>
</organism>